<keyword evidence="2" id="KW-0732">Signal</keyword>
<accession>A0A0G4F8S5</accession>
<evidence type="ECO:0000313" key="3">
    <source>
        <dbReference type="EMBL" id="CEM09153.1"/>
    </source>
</evidence>
<evidence type="ECO:0000256" key="2">
    <source>
        <dbReference type="SAM" id="SignalP"/>
    </source>
</evidence>
<dbReference type="EMBL" id="CDMZ01000208">
    <property type="protein sequence ID" value="CEM09153.1"/>
    <property type="molecule type" value="Genomic_DNA"/>
</dbReference>
<sequence length="503" mass="56456">MWLFGYFAVVFCTIAVSTKVRAGIKAPQMEGLSMSPFEGAPSSFSNEDEETVGSQGGPKTVYFFRHGESVNNILSQSYNPFRWGYNKIKLSDLINGAEQKVGNKDTVLSYKGMEQALTNGRLISGPDGAEDHIGIFSPDLLPDDAAQVIYVSPLRRAMATSLLLFFKVAFTKNIPFKVHWSLSEQVKSISDIGQPAHQIKRHVQDILTMTLEGETQSFMAWAEAKKGGSQEAVDAYLKPLFDSIDELKLWNRGTKVQSENDCPQGGCQWWPETDKDRNTGKKKVKENLGDYCERVEKTTEFLAKAPEKVMIVVGHSNFIRTTLRKYMQKTKLVNAGSVKAILETSAPYDFTSFFKIPLVKSIDPSDGSQDENESEFDDENDNPSVFLSLPEIDAVLREVRDAEHYDDESTEAGSNGFLQMRDSEARELEAEMDEEKPLFGKKKDDDCLKAPAPVCDPEKCVIKPMPKSRCLNSYKDPGKKHPATKCPNDENDDRFSEIYNKFF</sequence>
<dbReference type="Gene3D" id="3.40.50.1240">
    <property type="entry name" value="Phosphoglycerate mutase-like"/>
    <property type="match status" value="1"/>
</dbReference>
<name>A0A0G4F8S5_9ALVE</name>
<dbReference type="InterPro" id="IPR029033">
    <property type="entry name" value="His_PPase_superfam"/>
</dbReference>
<feature type="region of interest" description="Disordered" evidence="1">
    <location>
        <begin position="364"/>
        <end position="385"/>
    </location>
</feature>
<dbReference type="GO" id="GO:0005829">
    <property type="term" value="C:cytosol"/>
    <property type="evidence" value="ECO:0007669"/>
    <property type="project" value="TreeGrafter"/>
</dbReference>
<dbReference type="PANTHER" id="PTHR48100">
    <property type="entry name" value="BROAD-SPECIFICITY PHOSPHATASE YOR283W-RELATED"/>
    <property type="match status" value="1"/>
</dbReference>
<feature type="chain" id="PRO_5005188904" evidence="2">
    <location>
        <begin position="23"/>
        <end position="503"/>
    </location>
</feature>
<protein>
    <submittedName>
        <fullName evidence="3">Uncharacterized protein</fullName>
    </submittedName>
</protein>
<dbReference type="VEuPathDB" id="CryptoDB:Cvel_15822"/>
<feature type="signal peptide" evidence="2">
    <location>
        <begin position="1"/>
        <end position="22"/>
    </location>
</feature>
<dbReference type="InterPro" id="IPR050275">
    <property type="entry name" value="PGM_Phosphatase"/>
</dbReference>
<proteinExistence type="predicted"/>
<evidence type="ECO:0000256" key="1">
    <source>
        <dbReference type="SAM" id="MobiDB-lite"/>
    </source>
</evidence>
<feature type="compositionally biased region" description="Acidic residues" evidence="1">
    <location>
        <begin position="368"/>
        <end position="381"/>
    </location>
</feature>
<organism evidence="3">
    <name type="scientific">Chromera velia CCMP2878</name>
    <dbReference type="NCBI Taxonomy" id="1169474"/>
    <lineage>
        <taxon>Eukaryota</taxon>
        <taxon>Sar</taxon>
        <taxon>Alveolata</taxon>
        <taxon>Colpodellida</taxon>
        <taxon>Chromeraceae</taxon>
        <taxon>Chromera</taxon>
    </lineage>
</organism>
<dbReference type="AlphaFoldDB" id="A0A0G4F8S5"/>
<reference evidence="3" key="1">
    <citation type="submission" date="2014-11" db="EMBL/GenBank/DDBJ databases">
        <authorList>
            <person name="Otto D Thomas"/>
            <person name="Naeem Raeece"/>
        </authorList>
    </citation>
    <scope>NUCLEOTIDE SEQUENCE</scope>
</reference>
<dbReference type="PANTHER" id="PTHR48100:SF33">
    <property type="entry name" value="PEPTIDASE S54 RHOMBOID DOMAIN-CONTAINING PROTEIN"/>
    <property type="match status" value="1"/>
</dbReference>
<dbReference type="SUPFAM" id="SSF53254">
    <property type="entry name" value="Phosphoglycerate mutase-like"/>
    <property type="match status" value="1"/>
</dbReference>
<gene>
    <name evidence="3" type="ORF">Cvel_15822</name>
</gene>
<feature type="region of interest" description="Disordered" evidence="1">
    <location>
        <begin position="36"/>
        <end position="55"/>
    </location>
</feature>
<dbReference type="GO" id="GO:0016791">
    <property type="term" value="F:phosphatase activity"/>
    <property type="evidence" value="ECO:0007669"/>
    <property type="project" value="TreeGrafter"/>
</dbReference>